<gene>
    <name evidence="4" type="ordered locus">CLJ_B2751</name>
</gene>
<dbReference type="InterPro" id="IPR013785">
    <property type="entry name" value="Aldolase_TIM"/>
</dbReference>
<reference evidence="5" key="2">
    <citation type="submission" date="2008-05" db="EMBL/GenBank/DDBJ databases">
        <title>Genome sequence of Clostridium botulinum Ba4 strain 657.</title>
        <authorList>
            <person name="Shrivastava S."/>
            <person name="Brown J.L."/>
            <person name="Bruce D."/>
            <person name="Detter C."/>
            <person name="Munk C."/>
            <person name="Smith L.A."/>
            <person name="Smith T.J."/>
            <person name="Sutton G."/>
            <person name="Brettin T.S."/>
        </authorList>
    </citation>
    <scope>NUCLEOTIDE SEQUENCE [LARGE SCALE GENOMIC DNA]</scope>
    <source>
        <strain evidence="5">657 / Type Ba4</strain>
    </source>
</reference>
<feature type="domain" description="Putative radical SAM N-terminal" evidence="3">
    <location>
        <begin position="76"/>
        <end position="225"/>
    </location>
</feature>
<evidence type="ECO:0000259" key="2">
    <source>
        <dbReference type="Pfam" id="PF17820"/>
    </source>
</evidence>
<dbReference type="Pfam" id="PF17820">
    <property type="entry name" value="PDZ_6"/>
    <property type="match status" value="1"/>
</dbReference>
<name>A0A3F2ZZU5_CLOB6</name>
<evidence type="ECO:0000313" key="5">
    <source>
        <dbReference type="Proteomes" id="UP000002333"/>
    </source>
</evidence>
<evidence type="ECO:0000313" key="4">
    <source>
        <dbReference type="EMBL" id="ACQ53436.1"/>
    </source>
</evidence>
<protein>
    <recommendedName>
        <fullName evidence="6">Fe-S oxidoreductase</fullName>
    </recommendedName>
</protein>
<dbReference type="InterPro" id="IPR041489">
    <property type="entry name" value="PDZ_6"/>
</dbReference>
<dbReference type="Proteomes" id="UP000002333">
    <property type="component" value="Chromosome"/>
</dbReference>
<dbReference type="InterPro" id="IPR036034">
    <property type="entry name" value="PDZ_sf"/>
</dbReference>
<dbReference type="Pfam" id="PF04459">
    <property type="entry name" value="DUF512"/>
    <property type="match status" value="1"/>
</dbReference>
<dbReference type="Gene3D" id="2.30.42.10">
    <property type="match status" value="1"/>
</dbReference>
<dbReference type="SUPFAM" id="SSF102114">
    <property type="entry name" value="Radical SAM enzymes"/>
    <property type="match status" value="1"/>
</dbReference>
<accession>A0A3F2ZZU5</accession>
<evidence type="ECO:0000259" key="3">
    <source>
        <dbReference type="Pfam" id="PF19238"/>
    </source>
</evidence>
<dbReference type="InterPro" id="IPR007549">
    <property type="entry name" value="DUF512"/>
</dbReference>
<dbReference type="KEGG" id="cbi:CLJ_B2751"/>
<dbReference type="InterPro" id="IPR045375">
    <property type="entry name" value="Put_radical_SAM-like_N"/>
</dbReference>
<dbReference type="Gene3D" id="3.20.20.70">
    <property type="entry name" value="Aldolase class I"/>
    <property type="match status" value="1"/>
</dbReference>
<proteinExistence type="predicted"/>
<dbReference type="EMBL" id="CP001083">
    <property type="protein sequence ID" value="ACQ53436.1"/>
    <property type="molecule type" value="Genomic_DNA"/>
</dbReference>
<feature type="domain" description="PDZ" evidence="2">
    <location>
        <begin position="15"/>
        <end position="53"/>
    </location>
</feature>
<evidence type="ECO:0008006" key="6">
    <source>
        <dbReference type="Google" id="ProtNLM"/>
    </source>
</evidence>
<sequence length="454" mass="52622">MINIKFGVEKMKKEILKVERGSIAEELEIEKGDFLLSINNKEVKDIIDYKFLVCDEYLEVEIEKNNGEIWELEIEKDYDEDLGIEFKAAILDVPQRCHNNCLFCFIDQLPKGMRKTLYFKDDDSRLSFLQGNFLTLTNMKDEDIDRIINYKISPINISVHTTNPELRVKLLNNRFAGNIYERMKKLAQGGIKMNCQVVLCPGLNNGEELKRTIKDLYALYPWVENLAVVPIGVTKFREGLYQFELFNKETANKELEMVEEYQNKFIKEIGKPFVRLSDEFYVIAEREIPKEEFYDGFHQLEDGVGVIRIFRNNIKNNIKKLSTKVKGSFSLITGQSAYKEVLDGSRIINNHNNDIDIEVIKIDNNFFGKTITVAGLITAKDIIEQTQKKNLGKYVIIPDVMLRKGYELADISEQVFLDDVTLKELSNSLKREILVCDYTGEDLIDIINKHSKEE</sequence>
<dbReference type="Pfam" id="PF19238">
    <property type="entry name" value="Radical_SAM_2"/>
    <property type="match status" value="1"/>
</dbReference>
<dbReference type="AlphaFoldDB" id="A0A3F2ZZU5"/>
<organism evidence="4 5">
    <name type="scientific">Clostridium botulinum (strain 657 / Type Ba4)</name>
    <dbReference type="NCBI Taxonomy" id="515621"/>
    <lineage>
        <taxon>Bacteria</taxon>
        <taxon>Bacillati</taxon>
        <taxon>Bacillota</taxon>
        <taxon>Clostridia</taxon>
        <taxon>Eubacteriales</taxon>
        <taxon>Clostridiaceae</taxon>
        <taxon>Clostridium</taxon>
    </lineage>
</organism>
<evidence type="ECO:0000259" key="1">
    <source>
        <dbReference type="Pfam" id="PF04459"/>
    </source>
</evidence>
<feature type="domain" description="DUF512" evidence="1">
    <location>
        <begin position="229"/>
        <end position="437"/>
    </location>
</feature>
<dbReference type="SUPFAM" id="SSF50156">
    <property type="entry name" value="PDZ domain-like"/>
    <property type="match status" value="1"/>
</dbReference>
<reference evidence="4 5" key="1">
    <citation type="journal article" date="2007" name="PLoS ONE">
        <title>Analysis of the neurotoxin complex genes in Clostridium botulinum A1-A4 and B1 strains: BoNT/A3, /Ba4 and /B1 clusters are located within plasmids.</title>
        <authorList>
            <person name="Smith T.J."/>
            <person name="Hill K.K."/>
            <person name="Foley B.T."/>
            <person name="Detter J.C."/>
            <person name="Munk A.C."/>
            <person name="Bruce D.C."/>
            <person name="Doggett N.A."/>
            <person name="Smith L.A."/>
            <person name="Marks J.D."/>
            <person name="Xie G."/>
            <person name="Brettin T.S."/>
        </authorList>
    </citation>
    <scope>NUCLEOTIDE SEQUENCE [LARGE SCALE GENOMIC DNA]</scope>
    <source>
        <strain evidence="5">657 / Type Ba4</strain>
    </source>
</reference>
<dbReference type="InterPro" id="IPR058240">
    <property type="entry name" value="rSAM_sf"/>
</dbReference>